<dbReference type="AlphaFoldDB" id="A0A3B6EAX8"/>
<dbReference type="Gramene" id="TraesCS3A02G050400.1">
    <property type="protein sequence ID" value="TraesCS3A02G050400.1"/>
    <property type="gene ID" value="TraesCS3A02G050400"/>
</dbReference>
<dbReference type="Gramene" id="TraesCAD_scaffold_001671_01G000700.1">
    <property type="protein sequence ID" value="TraesCAD_scaffold_001671_01G000700.1"/>
    <property type="gene ID" value="TraesCAD_scaffold_001671_01G000700"/>
</dbReference>
<sequence length="74" mass="7950">MRIALALLLTLTVLLLASGVEADCTTSIINRPNKCTNAICEQSCDARRQSVCGDQCRLQKASCVGKLCGCTWCN</sequence>
<reference evidence="2" key="1">
    <citation type="submission" date="2018-08" db="EMBL/GenBank/DDBJ databases">
        <authorList>
            <person name="Rossello M."/>
        </authorList>
    </citation>
    <scope>NUCLEOTIDE SEQUENCE [LARGE SCALE GENOMIC DNA]</scope>
    <source>
        <strain evidence="2">cv. Chinese Spring</strain>
    </source>
</reference>
<dbReference type="Gramene" id="TraesARI3A03G01340090.1">
    <property type="protein sequence ID" value="TraesARI3A03G01340090.1"/>
    <property type="gene ID" value="TraesARI3A03G01340090"/>
</dbReference>
<evidence type="ECO:0000256" key="1">
    <source>
        <dbReference type="SAM" id="SignalP"/>
    </source>
</evidence>
<dbReference type="Gramene" id="TraesJUL3A03G01331340.1">
    <property type="protein sequence ID" value="TraesJUL3A03G01331340.1"/>
    <property type="gene ID" value="TraesJUL3A03G01331340"/>
</dbReference>
<keyword evidence="1" id="KW-0732">Signal</keyword>
<keyword evidence="3" id="KW-1185">Reference proteome</keyword>
<dbReference type="Gramene" id="TraesJAG3A03G01329780.1">
    <property type="protein sequence ID" value="TraesJAG3A03G01329780.1"/>
    <property type="gene ID" value="TraesJAG3A03G01329780"/>
</dbReference>
<dbReference type="Gramene" id="TraesCLE_scaffold_001996_01G000600.1">
    <property type="protein sequence ID" value="TraesCLE_scaffold_001996_01G000600.1"/>
    <property type="gene ID" value="TraesCLE_scaffold_001996_01G000600"/>
</dbReference>
<dbReference type="Gramene" id="TraesMAC3A03G01318670.1">
    <property type="protein sequence ID" value="TraesMAC3A03G01318670.1"/>
    <property type="gene ID" value="TraesMAC3A03G01318670"/>
</dbReference>
<feature type="chain" id="PRO_5043173249" evidence="1">
    <location>
        <begin position="23"/>
        <end position="74"/>
    </location>
</feature>
<reference evidence="2" key="2">
    <citation type="submission" date="2018-10" db="UniProtKB">
        <authorList>
            <consortium name="EnsemblPlants"/>
        </authorList>
    </citation>
    <scope>IDENTIFICATION</scope>
</reference>
<feature type="signal peptide" evidence="1">
    <location>
        <begin position="1"/>
        <end position="22"/>
    </location>
</feature>
<dbReference type="Gramene" id="TraesLDM3A03G01322750.1">
    <property type="protein sequence ID" value="TraesLDM3A03G01322750.1"/>
    <property type="gene ID" value="TraesLDM3A03G01322750"/>
</dbReference>
<dbReference type="Proteomes" id="UP000019116">
    <property type="component" value="Chromosome 3A"/>
</dbReference>
<dbReference type="EnsemblPlants" id="TraesCS3A02G050400.1">
    <property type="protein sequence ID" value="TraesCS3A02G050400.1"/>
    <property type="gene ID" value="TraesCS3A02G050400"/>
</dbReference>
<name>A0A3B6EAX8_WHEAT</name>
<protein>
    <submittedName>
        <fullName evidence="2">Uncharacterized protein</fullName>
    </submittedName>
</protein>
<dbReference type="Gramene" id="TraesCS3A03G0101400.1">
    <property type="protein sequence ID" value="TraesCS3A03G0101400.1.CDS"/>
    <property type="gene ID" value="TraesCS3A03G0101400"/>
</dbReference>
<evidence type="ECO:0000313" key="3">
    <source>
        <dbReference type="Proteomes" id="UP000019116"/>
    </source>
</evidence>
<dbReference type="Gramene" id="TraesPARA_EIv1.0_0779720.1">
    <property type="protein sequence ID" value="TraesPARA_EIv1.0_0779720.1.CDS"/>
    <property type="gene ID" value="TraesPARA_EIv1.0_0779720"/>
</dbReference>
<proteinExistence type="predicted"/>
<accession>A0A3B6EAX8</accession>
<dbReference type="Gramene" id="TraesNOR3A03G01340010.1">
    <property type="protein sequence ID" value="TraesNOR3A03G01340010.1"/>
    <property type="gene ID" value="TraesNOR3A03G01340010"/>
</dbReference>
<organism evidence="2">
    <name type="scientific">Triticum aestivum</name>
    <name type="common">Wheat</name>
    <dbReference type="NCBI Taxonomy" id="4565"/>
    <lineage>
        <taxon>Eukaryota</taxon>
        <taxon>Viridiplantae</taxon>
        <taxon>Streptophyta</taxon>
        <taxon>Embryophyta</taxon>
        <taxon>Tracheophyta</taxon>
        <taxon>Spermatophyta</taxon>
        <taxon>Magnoliopsida</taxon>
        <taxon>Liliopsida</taxon>
        <taxon>Poales</taxon>
        <taxon>Poaceae</taxon>
        <taxon>BOP clade</taxon>
        <taxon>Pooideae</taxon>
        <taxon>Triticodae</taxon>
        <taxon>Triticeae</taxon>
        <taxon>Triticinae</taxon>
        <taxon>Triticum</taxon>
    </lineage>
</organism>
<dbReference type="Gramene" id="TraesROB_scaffold_003241_01G000100.1">
    <property type="protein sequence ID" value="TraesROB_scaffold_003241_01G000100.1"/>
    <property type="gene ID" value="TraesROB_scaffold_003241_01G000100"/>
</dbReference>
<evidence type="ECO:0000313" key="2">
    <source>
        <dbReference type="EnsemblPlants" id="TraesCS3A02G050400.1"/>
    </source>
</evidence>